<keyword evidence="1" id="KW-1133">Transmembrane helix</keyword>
<proteinExistence type="predicted"/>
<dbReference type="AlphaFoldDB" id="A0A182UXR5"/>
<feature type="transmembrane region" description="Helical" evidence="1">
    <location>
        <begin position="245"/>
        <end position="264"/>
    </location>
</feature>
<keyword evidence="1" id="KW-0472">Membrane</keyword>
<keyword evidence="1" id="KW-0812">Transmembrane</keyword>
<name>A0A182UXR5_ANOME</name>
<evidence type="ECO:0000313" key="3">
    <source>
        <dbReference type="Proteomes" id="UP000075903"/>
    </source>
</evidence>
<evidence type="ECO:0000313" key="2">
    <source>
        <dbReference type="EnsemblMetazoa" id="AMEM005470-PA"/>
    </source>
</evidence>
<dbReference type="VEuPathDB" id="VectorBase:AMEM005470"/>
<accession>A0A182UXR5</accession>
<dbReference type="EnsemblMetazoa" id="AMEM005470-RA">
    <property type="protein sequence ID" value="AMEM005470-PA"/>
    <property type="gene ID" value="AMEM005470"/>
</dbReference>
<reference evidence="2" key="1">
    <citation type="submission" date="2020-05" db="UniProtKB">
        <authorList>
            <consortium name="EnsemblMetazoa"/>
        </authorList>
    </citation>
    <scope>IDENTIFICATION</scope>
    <source>
        <strain evidence="2">MAF</strain>
    </source>
</reference>
<organism evidence="2 3">
    <name type="scientific">Anopheles merus</name>
    <name type="common">Mosquito</name>
    <dbReference type="NCBI Taxonomy" id="30066"/>
    <lineage>
        <taxon>Eukaryota</taxon>
        <taxon>Metazoa</taxon>
        <taxon>Ecdysozoa</taxon>
        <taxon>Arthropoda</taxon>
        <taxon>Hexapoda</taxon>
        <taxon>Insecta</taxon>
        <taxon>Pterygota</taxon>
        <taxon>Neoptera</taxon>
        <taxon>Endopterygota</taxon>
        <taxon>Diptera</taxon>
        <taxon>Nematocera</taxon>
        <taxon>Culicoidea</taxon>
        <taxon>Culicidae</taxon>
        <taxon>Anophelinae</taxon>
        <taxon>Anopheles</taxon>
    </lineage>
</organism>
<dbReference type="Proteomes" id="UP000075903">
    <property type="component" value="Unassembled WGS sequence"/>
</dbReference>
<protein>
    <submittedName>
        <fullName evidence="2">Uncharacterized protein</fullName>
    </submittedName>
</protein>
<feature type="transmembrane region" description="Helical" evidence="1">
    <location>
        <begin position="276"/>
        <end position="302"/>
    </location>
</feature>
<evidence type="ECO:0000256" key="1">
    <source>
        <dbReference type="SAM" id="Phobius"/>
    </source>
</evidence>
<sequence>MAGNAADVHNMPIHLPVHHRLVGPLAAQYQPRHVRVQHGAQIGRRTEVEQIVLAHYAGIVYQHVHPTVRVRDALERPLDVRFDRNVTLHRVKPVGRFLRQLLLQLFDSLDTPGQSDRNHAGFGQIFGNLGTDAGTGARHYRYLTVPTRQNDHIIRSNLILRPYQHLSHLLQTSHLHAHTIVDRTQRHEIAILLGCEEIFAKIAQPSYLIFGRLAYTLLAGPIIRQCHRVHLARNQPILTVRFDRFLFLEITAIVSCAHCARFLLRYVHFDRGPKLVVIVTIVTGTSVAVTVLIVTVTMVQIVNNISILSPPFFSNDIVTDRETVFHHCSSAAGGRFTTGSSLCTGLSRLCRLY</sequence>
<keyword evidence="3" id="KW-1185">Reference proteome</keyword>